<dbReference type="EMBL" id="CAXAMN010002468">
    <property type="protein sequence ID" value="CAK8999774.1"/>
    <property type="molecule type" value="Genomic_DNA"/>
</dbReference>
<reference evidence="1 2" key="1">
    <citation type="submission" date="2024-02" db="EMBL/GenBank/DDBJ databases">
        <authorList>
            <person name="Chen Y."/>
            <person name="Shah S."/>
            <person name="Dougan E. K."/>
            <person name="Thang M."/>
            <person name="Chan C."/>
        </authorList>
    </citation>
    <scope>NUCLEOTIDE SEQUENCE [LARGE SCALE GENOMIC DNA]</scope>
</reference>
<organism evidence="1 2">
    <name type="scientific">Durusdinium trenchii</name>
    <dbReference type="NCBI Taxonomy" id="1381693"/>
    <lineage>
        <taxon>Eukaryota</taxon>
        <taxon>Sar</taxon>
        <taxon>Alveolata</taxon>
        <taxon>Dinophyceae</taxon>
        <taxon>Suessiales</taxon>
        <taxon>Symbiodiniaceae</taxon>
        <taxon>Durusdinium</taxon>
    </lineage>
</organism>
<dbReference type="Gene3D" id="3.80.10.10">
    <property type="entry name" value="Ribonuclease Inhibitor"/>
    <property type="match status" value="1"/>
</dbReference>
<gene>
    <name evidence="1" type="ORF">CCMP2556_LOCUS5795</name>
</gene>
<name>A0ABP0IER3_9DINO</name>
<comment type="caution">
    <text evidence="1">The sequence shown here is derived from an EMBL/GenBank/DDBJ whole genome shotgun (WGS) entry which is preliminary data.</text>
</comment>
<sequence length="164" mass="18534">MAPGWVETDRAAVDTGVKFNMTPGPGVANKQPFPNLSTLDLSDTHLDMDVKDFLLPLSHNQALSVIKATNCNLSGALPGTMTFNNFPLYWTIIVLRLSHNQITALTGDPREFYLDVSSNPIVDIDSRYFSLWCFHWPCEALRLWKWLNGPTQINPLKIFIGRTW</sequence>
<proteinExistence type="predicted"/>
<accession>A0ABP0IER3</accession>
<protein>
    <submittedName>
        <fullName evidence="1">Uncharacterized protein</fullName>
    </submittedName>
</protein>
<dbReference type="SUPFAM" id="SSF52058">
    <property type="entry name" value="L domain-like"/>
    <property type="match status" value="1"/>
</dbReference>
<keyword evidence="2" id="KW-1185">Reference proteome</keyword>
<dbReference type="Proteomes" id="UP001642484">
    <property type="component" value="Unassembled WGS sequence"/>
</dbReference>
<dbReference type="InterPro" id="IPR032675">
    <property type="entry name" value="LRR_dom_sf"/>
</dbReference>
<evidence type="ECO:0000313" key="1">
    <source>
        <dbReference type="EMBL" id="CAK8999774.1"/>
    </source>
</evidence>
<evidence type="ECO:0000313" key="2">
    <source>
        <dbReference type="Proteomes" id="UP001642484"/>
    </source>
</evidence>